<feature type="compositionally biased region" description="Gly residues" evidence="3">
    <location>
        <begin position="554"/>
        <end position="563"/>
    </location>
</feature>
<evidence type="ECO:0000259" key="5">
    <source>
        <dbReference type="Pfam" id="PF13193"/>
    </source>
</evidence>
<proteinExistence type="inferred from homology"/>
<dbReference type="GO" id="GO:0006631">
    <property type="term" value="P:fatty acid metabolic process"/>
    <property type="evidence" value="ECO:0007669"/>
    <property type="project" value="TreeGrafter"/>
</dbReference>
<dbReference type="InterPro" id="IPR045851">
    <property type="entry name" value="AMP-bd_C_sf"/>
</dbReference>
<feature type="region of interest" description="Disordered" evidence="3">
    <location>
        <begin position="537"/>
        <end position="563"/>
    </location>
</feature>
<evidence type="ECO:0000256" key="3">
    <source>
        <dbReference type="SAM" id="MobiDB-lite"/>
    </source>
</evidence>
<feature type="domain" description="AMP-dependent synthetase/ligase" evidence="4">
    <location>
        <begin position="40"/>
        <end position="398"/>
    </location>
</feature>
<dbReference type="PANTHER" id="PTHR43201:SF5">
    <property type="entry name" value="MEDIUM-CHAIN ACYL-COA LIGASE ACSF2, MITOCHONDRIAL"/>
    <property type="match status" value="1"/>
</dbReference>
<dbReference type="Gene3D" id="3.40.50.12780">
    <property type="entry name" value="N-terminal domain of ligase-like"/>
    <property type="match status" value="1"/>
</dbReference>
<dbReference type="PROSITE" id="PS00455">
    <property type="entry name" value="AMP_BINDING"/>
    <property type="match status" value="1"/>
</dbReference>
<evidence type="ECO:0000259" key="4">
    <source>
        <dbReference type="Pfam" id="PF00501"/>
    </source>
</evidence>
<evidence type="ECO:0000313" key="7">
    <source>
        <dbReference type="Proteomes" id="UP001165042"/>
    </source>
</evidence>
<evidence type="ECO:0000256" key="2">
    <source>
        <dbReference type="ARBA" id="ARBA00022598"/>
    </source>
</evidence>
<keyword evidence="2" id="KW-0436">Ligase</keyword>
<dbReference type="InterPro" id="IPR042099">
    <property type="entry name" value="ANL_N_sf"/>
</dbReference>
<organism evidence="6 7">
    <name type="scientific">Actinokineospora globicatena</name>
    <dbReference type="NCBI Taxonomy" id="103729"/>
    <lineage>
        <taxon>Bacteria</taxon>
        <taxon>Bacillati</taxon>
        <taxon>Actinomycetota</taxon>
        <taxon>Actinomycetes</taxon>
        <taxon>Pseudonocardiales</taxon>
        <taxon>Pseudonocardiaceae</taxon>
        <taxon>Actinokineospora</taxon>
    </lineage>
</organism>
<dbReference type="InterPro" id="IPR025110">
    <property type="entry name" value="AMP-bd_C"/>
</dbReference>
<protein>
    <submittedName>
        <fullName evidence="6">AMP-binding protein</fullName>
    </submittedName>
</protein>
<dbReference type="InterPro" id="IPR000873">
    <property type="entry name" value="AMP-dep_synth/lig_dom"/>
</dbReference>
<dbReference type="EMBL" id="BSSD01000001">
    <property type="protein sequence ID" value="GLW89710.1"/>
    <property type="molecule type" value="Genomic_DNA"/>
</dbReference>
<feature type="domain" description="AMP-binding enzyme C-terminal" evidence="5">
    <location>
        <begin position="449"/>
        <end position="524"/>
    </location>
</feature>
<comment type="caution">
    <text evidence="6">The sequence shown here is derived from an EMBL/GenBank/DDBJ whole genome shotgun (WGS) entry which is preliminary data.</text>
</comment>
<dbReference type="SUPFAM" id="SSF56801">
    <property type="entry name" value="Acetyl-CoA synthetase-like"/>
    <property type="match status" value="1"/>
</dbReference>
<dbReference type="Gene3D" id="3.30.300.30">
    <property type="match status" value="1"/>
</dbReference>
<dbReference type="PANTHER" id="PTHR43201">
    <property type="entry name" value="ACYL-COA SYNTHETASE"/>
    <property type="match status" value="1"/>
</dbReference>
<dbReference type="AlphaFoldDB" id="A0A9W6QJA0"/>
<evidence type="ECO:0000256" key="1">
    <source>
        <dbReference type="ARBA" id="ARBA00006432"/>
    </source>
</evidence>
<dbReference type="FunFam" id="3.30.300.30:FF:000008">
    <property type="entry name" value="2,3-dihydroxybenzoate-AMP ligase"/>
    <property type="match status" value="1"/>
</dbReference>
<dbReference type="Pfam" id="PF13193">
    <property type="entry name" value="AMP-binding_C"/>
    <property type="match status" value="1"/>
</dbReference>
<sequence>MVVGAAFTGVMGDAGVSQWRVVGAELVRAETIGDLLRGAVEAAPEVCALVEGVAEPAARRRWTYGELSGEVRRAAWGLLARFDVGERVAVWANNIPEWTILQLAAAVAGMPLVTVDPALRRDEVRHVLRTSGAVGVFLVRRYRDNPMAETVDQLRGDLPALREVVYFDQWRDFAGTPTPLPEVRPGDTAQIQFTSGTTGVPKGVVLHHSGLVNSARLSYTRTLRLRRADPVLNAMPLFHTAGSVLATLSAIAAGSTHVLMPYFDPGLFLRLVEQERSVLVAGVPTMLRALLDHPALPGTDLSSVRCALSGGAVVPPELVARVEEAFGVPLAVIYAQTEASPAITMTDPYTDSAADRAGTIGRPVAGVEVAVVSGGRVVPVGEPGELCTRGHHVMTGYLDQPEQTALTVDADGWLHTGDLAAMDGRGYCRIAGRLKEMIIRGGENLFPREIEDVLARHPGVAEVVVFGVPDEHWGEQPAAVVRARPGATLTEDELVAYGRAHLARQKVPRLWRFVDHIPTTGSGKVLRSRLRDLVLAEAPVPPDQNSSDQNSSHSGGGRGEQAQ</sequence>
<dbReference type="InterPro" id="IPR020845">
    <property type="entry name" value="AMP-binding_CS"/>
</dbReference>
<evidence type="ECO:0000313" key="6">
    <source>
        <dbReference type="EMBL" id="GLW89710.1"/>
    </source>
</evidence>
<gene>
    <name evidence="6" type="ORF">Aglo03_05260</name>
</gene>
<keyword evidence="7" id="KW-1185">Reference proteome</keyword>
<accession>A0A9W6QJA0</accession>
<dbReference type="Pfam" id="PF00501">
    <property type="entry name" value="AMP-binding"/>
    <property type="match status" value="1"/>
</dbReference>
<reference evidence="6" key="1">
    <citation type="submission" date="2023-02" db="EMBL/GenBank/DDBJ databases">
        <title>Actinokineospora globicatena NBRC 15670.</title>
        <authorList>
            <person name="Ichikawa N."/>
            <person name="Sato H."/>
            <person name="Tonouchi N."/>
        </authorList>
    </citation>
    <scope>NUCLEOTIDE SEQUENCE</scope>
    <source>
        <strain evidence="6">NBRC 15670</strain>
    </source>
</reference>
<dbReference type="GO" id="GO:0031956">
    <property type="term" value="F:medium-chain fatty acid-CoA ligase activity"/>
    <property type="evidence" value="ECO:0007669"/>
    <property type="project" value="TreeGrafter"/>
</dbReference>
<name>A0A9W6QJA0_9PSEU</name>
<dbReference type="Proteomes" id="UP001165042">
    <property type="component" value="Unassembled WGS sequence"/>
</dbReference>
<feature type="compositionally biased region" description="Low complexity" evidence="3">
    <location>
        <begin position="543"/>
        <end position="552"/>
    </location>
</feature>
<comment type="similarity">
    <text evidence="1">Belongs to the ATP-dependent AMP-binding enzyme family.</text>
</comment>